<comment type="caution">
    <text evidence="1">The sequence shown here is derived from an EMBL/GenBank/DDBJ whole genome shotgun (WGS) entry which is preliminary data.</text>
</comment>
<name>A0A417Z1M2_9MICO</name>
<dbReference type="EMBL" id="QWLM01000020">
    <property type="protein sequence ID" value="RHW44057.1"/>
    <property type="molecule type" value="Genomic_DNA"/>
</dbReference>
<dbReference type="AlphaFoldDB" id="A0A417Z1M2"/>
<protein>
    <submittedName>
        <fullName evidence="1">Uncharacterized protein</fullName>
    </submittedName>
</protein>
<evidence type="ECO:0000313" key="2">
    <source>
        <dbReference type="Proteomes" id="UP000285376"/>
    </source>
</evidence>
<accession>A0A417Z1M2</accession>
<evidence type="ECO:0000313" key="1">
    <source>
        <dbReference type="EMBL" id="RHW44057.1"/>
    </source>
</evidence>
<dbReference type="Proteomes" id="UP000285376">
    <property type="component" value="Unassembled WGS sequence"/>
</dbReference>
<organism evidence="1 2">
    <name type="scientific">Dermacoccus abyssi</name>
    <dbReference type="NCBI Taxonomy" id="322596"/>
    <lineage>
        <taxon>Bacteria</taxon>
        <taxon>Bacillati</taxon>
        <taxon>Actinomycetota</taxon>
        <taxon>Actinomycetes</taxon>
        <taxon>Micrococcales</taxon>
        <taxon>Dermacoccaceae</taxon>
        <taxon>Dermacoccus</taxon>
    </lineage>
</organism>
<proteinExistence type="predicted"/>
<reference evidence="1 2" key="1">
    <citation type="submission" date="2018-08" db="EMBL/GenBank/DDBJ databases">
        <title>Whole genome sequence analysis of Dermacoccus abyssi bacteria isolated from Deep Mariana trench Micromonospora spp reveals genes involved in the environmental adaptation and production of secondary metabolites.</title>
        <authorList>
            <person name="Abdel-Mageed W.M."/>
            <person name="Lehri B."/>
            <person name="Nouioui I."/>
            <person name="Goodfellow I."/>
            <person name="Jaspars M."/>
            <person name="Karlyshev A."/>
        </authorList>
    </citation>
    <scope>NUCLEOTIDE SEQUENCE [LARGE SCALE GENOMIC DNA]</scope>
    <source>
        <strain evidence="1 2">MT1.1</strain>
    </source>
</reference>
<gene>
    <name evidence="1" type="ORF">D1832_13295</name>
</gene>
<dbReference type="RefSeq" id="WP_118914719.1">
    <property type="nucleotide sequence ID" value="NZ_CBCRVH010000030.1"/>
</dbReference>
<sequence>MFEKEFVCVSEQLDNLLSSWCEVASAEGFGFFPARAGESEPLRTRVGDAESILSQVREASSGSLFLELAGGGVAHVSFPETFTEDVEFDDPFDTDFADDEEYEDAPVLDPGPPVAVFQVGLRADLSERHKRAFMETCRSSEAVFGQITAAPPYGFGAATGPEIAAS</sequence>